<comment type="caution">
    <text evidence="1">The sequence shown here is derived from an EMBL/GenBank/DDBJ whole genome shotgun (WGS) entry which is preliminary data.</text>
</comment>
<dbReference type="Gene3D" id="3.60.21.10">
    <property type="match status" value="1"/>
</dbReference>
<evidence type="ECO:0008006" key="3">
    <source>
        <dbReference type="Google" id="ProtNLM"/>
    </source>
</evidence>
<dbReference type="Proteomes" id="UP000223913">
    <property type="component" value="Unassembled WGS sequence"/>
</dbReference>
<evidence type="ECO:0000313" key="2">
    <source>
        <dbReference type="Proteomes" id="UP000223913"/>
    </source>
</evidence>
<protein>
    <recommendedName>
        <fullName evidence="3">Calcineurin-like phosphoesterase domain-containing protein</fullName>
    </recommendedName>
</protein>
<proteinExistence type="predicted"/>
<reference evidence="1 2" key="1">
    <citation type="submission" date="2017-10" db="EMBL/GenBank/DDBJ databases">
        <title>The draft genome sequence of Lewinella nigricans NBRC 102662.</title>
        <authorList>
            <person name="Wang K."/>
        </authorList>
    </citation>
    <scope>NUCLEOTIDE SEQUENCE [LARGE SCALE GENOMIC DNA]</scope>
    <source>
        <strain evidence="1 2">NBRC 102662</strain>
    </source>
</reference>
<sequence length="294" mass="33912">MITLIILLASCGKEEVALSYRYLFLGHPYDWNDGYRLDPRLERIDYTEYTQVWLGGDVCSRLTEKPGTVSYLDSVFDFSNDHVQWTLGNHDVMYGNVEQITDRTGKPTFYTEPLGSDITLMVLNTNLFWFWPSEPPPEDCDLKSEQMQMMLSVLDTIEQSSHLLILHHHSLLKDKKPDSLQEAFNIDPGMMAVSCDLEDQFSTLIYPKLVAAQQRGVKVILVGGDVGMRVKSFEYRTDDGIWLLGSGINNSLKRENAPEYVTNFDPDQVLIFRHYPEQLRLEWEFVLLNDLIEE</sequence>
<dbReference type="InterPro" id="IPR029052">
    <property type="entry name" value="Metallo-depent_PP-like"/>
</dbReference>
<dbReference type="SUPFAM" id="SSF56300">
    <property type="entry name" value="Metallo-dependent phosphatases"/>
    <property type="match status" value="1"/>
</dbReference>
<name>A0A2D0NE11_FLAN2</name>
<gene>
    <name evidence="1" type="ORF">CRP01_12685</name>
</gene>
<keyword evidence="2" id="KW-1185">Reference proteome</keyword>
<evidence type="ECO:0000313" key="1">
    <source>
        <dbReference type="EMBL" id="PHN06419.1"/>
    </source>
</evidence>
<dbReference type="EMBL" id="PDUD01000018">
    <property type="protein sequence ID" value="PHN06419.1"/>
    <property type="molecule type" value="Genomic_DNA"/>
</dbReference>
<dbReference type="AlphaFoldDB" id="A0A2D0NE11"/>
<accession>A0A2D0NE11</accession>
<organism evidence="1 2">
    <name type="scientific">Flavilitoribacter nigricans (strain ATCC 23147 / DSM 23189 / NBRC 102662 / NCIMB 1420 / SS-2)</name>
    <name type="common">Lewinella nigricans</name>
    <dbReference type="NCBI Taxonomy" id="1122177"/>
    <lineage>
        <taxon>Bacteria</taxon>
        <taxon>Pseudomonadati</taxon>
        <taxon>Bacteroidota</taxon>
        <taxon>Saprospiria</taxon>
        <taxon>Saprospirales</taxon>
        <taxon>Lewinellaceae</taxon>
        <taxon>Flavilitoribacter</taxon>
    </lineage>
</organism>